<evidence type="ECO:0000256" key="5">
    <source>
        <dbReference type="ARBA" id="ARBA00022989"/>
    </source>
</evidence>
<comment type="similarity">
    <text evidence="8">Belongs to the LAMP family.</text>
</comment>
<dbReference type="GeneTree" id="ENSGT00950000182899"/>
<dbReference type="GO" id="GO:0031902">
    <property type="term" value="C:late endosome membrane"/>
    <property type="evidence" value="ECO:0007669"/>
    <property type="project" value="TreeGrafter"/>
</dbReference>
<protein>
    <recommendedName>
        <fullName evidence="11">Lysosome-associated membrane glycoprotein 2-like luminal domain-containing protein</fullName>
    </recommendedName>
</protein>
<dbReference type="PRINTS" id="PR00336">
    <property type="entry name" value="LYSASSOCTDMP"/>
</dbReference>
<dbReference type="PANTHER" id="PTHR11506:SF2">
    <property type="entry name" value="MACROSIALIN"/>
    <property type="match status" value="1"/>
</dbReference>
<comment type="subcellular location">
    <subcellularLocation>
        <location evidence="1">Endosome membrane</location>
        <topology evidence="1">Single-pass type I membrane protein</topology>
    </subcellularLocation>
    <subcellularLocation>
        <location evidence="8">Lysosome membrane</location>
        <topology evidence="8">Single-pass type I membrane protein</topology>
    </subcellularLocation>
</comment>
<evidence type="ECO:0000256" key="9">
    <source>
        <dbReference type="SAM" id="MobiDB-lite"/>
    </source>
</evidence>
<dbReference type="Gene3D" id="2.40.160.110">
    <property type="match status" value="1"/>
</dbReference>
<evidence type="ECO:0000256" key="1">
    <source>
        <dbReference type="ARBA" id="ARBA00004530"/>
    </source>
</evidence>
<evidence type="ECO:0000256" key="7">
    <source>
        <dbReference type="ARBA" id="ARBA00023180"/>
    </source>
</evidence>
<keyword evidence="2 8" id="KW-0812">Transmembrane</keyword>
<keyword evidence="5 10" id="KW-1133">Transmembrane helix</keyword>
<dbReference type="PROSITE" id="PS51407">
    <property type="entry name" value="LAMP_3"/>
    <property type="match status" value="1"/>
</dbReference>
<evidence type="ECO:0000313" key="13">
    <source>
        <dbReference type="Proteomes" id="UP000694580"/>
    </source>
</evidence>
<dbReference type="AlphaFoldDB" id="A0AAY4ALY8"/>
<evidence type="ECO:0000313" key="12">
    <source>
        <dbReference type="Ensembl" id="ENSDCDP00010009270.1"/>
    </source>
</evidence>
<dbReference type="Ensembl" id="ENSDCDT00010009748.1">
    <property type="protein sequence ID" value="ENSDCDP00010009270.1"/>
    <property type="gene ID" value="ENSDCDG00010004165.1"/>
</dbReference>
<dbReference type="InterPro" id="IPR002000">
    <property type="entry name" value="Lysosome-assoc_membr_glycop"/>
</dbReference>
<name>A0AAY4ALY8_9TELE</name>
<sequence>MQILILRVLQKPPKESTLKKLIHQTYFTFSLSGQEDRRHTPSASLQPPAEFTSQTPLTSAGTMPAPTTTAKSANTTTPAPTTTTPAPTTTTKSPNTTTPAPTTTTPAPTTTTKSPNTTTPAPTIPGPTPPTNLTVGNYTLRNGTSLCVMAQMALQVRVNNSQAVGVFIVQPDESNPAGDCSKDTVNLSVNFTQGYINFTFTRNASTSTVYASSLALIVRLTCSRFAAPASLFQANNGSLELFKAAASHSYSCKNESVFLGNGIYLDVSQDRIQAYNFTRDMFGEIDLCPADKPNYTLPIVVGIILLVLILVVVLVYVLSRRRRSEGYQPL</sequence>
<dbReference type="GO" id="GO:0005886">
    <property type="term" value="C:plasma membrane"/>
    <property type="evidence" value="ECO:0007669"/>
    <property type="project" value="TreeGrafter"/>
</dbReference>
<comment type="caution">
    <text evidence="8">Lacks conserved residue(s) required for the propagation of feature annotation.</text>
</comment>
<evidence type="ECO:0000256" key="4">
    <source>
        <dbReference type="ARBA" id="ARBA00022753"/>
    </source>
</evidence>
<evidence type="ECO:0000256" key="3">
    <source>
        <dbReference type="ARBA" id="ARBA00022729"/>
    </source>
</evidence>
<evidence type="ECO:0000256" key="2">
    <source>
        <dbReference type="ARBA" id="ARBA00022692"/>
    </source>
</evidence>
<keyword evidence="7" id="KW-0325">Glycoprotein</keyword>
<keyword evidence="4" id="KW-0967">Endosome</keyword>
<feature type="compositionally biased region" description="Polar residues" evidence="9">
    <location>
        <begin position="41"/>
        <end position="61"/>
    </location>
</feature>
<dbReference type="Proteomes" id="UP000694580">
    <property type="component" value="Chromosome 1"/>
</dbReference>
<dbReference type="GO" id="GO:0072594">
    <property type="term" value="P:establishment of protein localization to organelle"/>
    <property type="evidence" value="ECO:0007669"/>
    <property type="project" value="TreeGrafter"/>
</dbReference>
<reference evidence="12 13" key="1">
    <citation type="submission" date="2020-06" db="EMBL/GenBank/DDBJ databases">
        <authorList>
            <consortium name="Wellcome Sanger Institute Data Sharing"/>
        </authorList>
    </citation>
    <scope>NUCLEOTIDE SEQUENCE [LARGE SCALE GENOMIC DNA]</scope>
</reference>
<evidence type="ECO:0000256" key="10">
    <source>
        <dbReference type="SAM" id="Phobius"/>
    </source>
</evidence>
<keyword evidence="6 8" id="KW-0472">Membrane</keyword>
<organism evidence="12 13">
    <name type="scientific">Denticeps clupeoides</name>
    <name type="common">denticle herring</name>
    <dbReference type="NCBI Taxonomy" id="299321"/>
    <lineage>
        <taxon>Eukaryota</taxon>
        <taxon>Metazoa</taxon>
        <taxon>Chordata</taxon>
        <taxon>Craniata</taxon>
        <taxon>Vertebrata</taxon>
        <taxon>Euteleostomi</taxon>
        <taxon>Actinopterygii</taxon>
        <taxon>Neopterygii</taxon>
        <taxon>Teleostei</taxon>
        <taxon>Clupei</taxon>
        <taxon>Clupeiformes</taxon>
        <taxon>Denticipitoidei</taxon>
        <taxon>Denticipitidae</taxon>
        <taxon>Denticeps</taxon>
    </lineage>
</organism>
<gene>
    <name evidence="12" type="primary">cd68</name>
</gene>
<proteinExistence type="inferred from homology"/>
<dbReference type="Pfam" id="PF01299">
    <property type="entry name" value="Lamp2-like_luminal"/>
    <property type="match status" value="1"/>
</dbReference>
<feature type="domain" description="Lysosome-associated membrane glycoprotein 2-like luminal" evidence="11">
    <location>
        <begin position="134"/>
        <end position="277"/>
    </location>
</feature>
<dbReference type="GO" id="GO:0005765">
    <property type="term" value="C:lysosomal membrane"/>
    <property type="evidence" value="ECO:0007669"/>
    <property type="project" value="UniProtKB-SubCell"/>
</dbReference>
<dbReference type="PANTHER" id="PTHR11506">
    <property type="entry name" value="LYSOSOME-ASSOCIATED MEMBRANE GLYCOPROTEIN"/>
    <property type="match status" value="1"/>
</dbReference>
<accession>A0AAY4ALY8</accession>
<reference evidence="12" key="2">
    <citation type="submission" date="2025-08" db="UniProtKB">
        <authorList>
            <consortium name="Ensembl"/>
        </authorList>
    </citation>
    <scope>IDENTIFICATION</scope>
</reference>
<evidence type="ECO:0000256" key="6">
    <source>
        <dbReference type="ARBA" id="ARBA00023136"/>
    </source>
</evidence>
<keyword evidence="8" id="KW-0458">Lysosome</keyword>
<reference evidence="12" key="3">
    <citation type="submission" date="2025-09" db="UniProtKB">
        <authorList>
            <consortium name="Ensembl"/>
        </authorList>
    </citation>
    <scope>IDENTIFICATION</scope>
</reference>
<keyword evidence="13" id="KW-1185">Reference proteome</keyword>
<feature type="region of interest" description="Disordered" evidence="9">
    <location>
        <begin position="33"/>
        <end position="134"/>
    </location>
</feature>
<evidence type="ECO:0000259" key="11">
    <source>
        <dbReference type="Pfam" id="PF01299"/>
    </source>
</evidence>
<feature type="transmembrane region" description="Helical" evidence="10">
    <location>
        <begin position="295"/>
        <end position="318"/>
    </location>
</feature>
<feature type="compositionally biased region" description="Low complexity" evidence="9">
    <location>
        <begin position="64"/>
        <end position="121"/>
    </location>
</feature>
<keyword evidence="3" id="KW-0732">Signal</keyword>
<evidence type="ECO:0000256" key="8">
    <source>
        <dbReference type="PROSITE-ProRule" id="PRU00740"/>
    </source>
</evidence>
<dbReference type="InterPro" id="IPR048528">
    <property type="entry name" value="Lamp2-like_luminal"/>
</dbReference>